<dbReference type="Proteomes" id="UP000199427">
    <property type="component" value="Unassembled WGS sequence"/>
</dbReference>
<name>A0A1H9IHA6_9BACI</name>
<feature type="non-terminal residue" evidence="1">
    <location>
        <position position="1"/>
    </location>
</feature>
<proteinExistence type="predicted"/>
<protein>
    <submittedName>
        <fullName evidence="1">Uncharacterized protein</fullName>
    </submittedName>
</protein>
<evidence type="ECO:0000313" key="1">
    <source>
        <dbReference type="EMBL" id="SEQ73907.1"/>
    </source>
</evidence>
<reference evidence="1 2" key="1">
    <citation type="submission" date="2016-10" db="EMBL/GenBank/DDBJ databases">
        <authorList>
            <person name="de Groot N.N."/>
        </authorList>
    </citation>
    <scope>NUCLEOTIDE SEQUENCE [LARGE SCALE GENOMIC DNA]</scope>
    <source>
        <strain evidence="1 2">DSM 21633</strain>
    </source>
</reference>
<gene>
    <name evidence="1" type="ORF">SAMN05216362_1251</name>
</gene>
<dbReference type="AlphaFoldDB" id="A0A1H9IHA6"/>
<evidence type="ECO:0000313" key="2">
    <source>
        <dbReference type="Proteomes" id="UP000199427"/>
    </source>
</evidence>
<organism evidence="1 2">
    <name type="scientific">Piscibacillus halophilus</name>
    <dbReference type="NCBI Taxonomy" id="571933"/>
    <lineage>
        <taxon>Bacteria</taxon>
        <taxon>Bacillati</taxon>
        <taxon>Bacillota</taxon>
        <taxon>Bacilli</taxon>
        <taxon>Bacillales</taxon>
        <taxon>Bacillaceae</taxon>
        <taxon>Piscibacillus</taxon>
    </lineage>
</organism>
<accession>A0A1H9IHA6</accession>
<sequence length="36" mass="4199">DLVILNSSKPGMEMLEYIVHATPLFFVYWSKQILTN</sequence>
<keyword evidence="2" id="KW-1185">Reference proteome</keyword>
<dbReference type="EMBL" id="FOES01000025">
    <property type="protein sequence ID" value="SEQ73907.1"/>
    <property type="molecule type" value="Genomic_DNA"/>
</dbReference>